<protein>
    <submittedName>
        <fullName evidence="1">Uncharacterized protein</fullName>
    </submittedName>
</protein>
<dbReference type="KEGG" id="mhy:mhp442"/>
<dbReference type="AlphaFoldDB" id="Q600L3"/>
<sequence length="58" mass="6947">MQERYCHFSPFHGFFVGFCDSNYTLKLNFSKKKFKRNSEIFLRILQGKLAKKLIKNQA</sequence>
<reference evidence="1 2" key="1">
    <citation type="journal article" date="2004" name="J. Bacteriol.">
        <title>The genome sequence of Mycoplasma hyopneumoniae strain 232, the agent of swine mycoplasmosis.</title>
        <authorList>
            <person name="Minion F.C."/>
            <person name="Lefkowitz E.J."/>
            <person name="Madsen M.L."/>
            <person name="Cleary B.J."/>
            <person name="Swartzell S.M."/>
            <person name="Mahairas G.G."/>
        </authorList>
    </citation>
    <scope>NUCLEOTIDE SEQUENCE [LARGE SCALE GENOMIC DNA]</scope>
    <source>
        <strain evidence="1 2">232</strain>
    </source>
</reference>
<evidence type="ECO:0000313" key="1">
    <source>
        <dbReference type="EMBL" id="AAV27577.1"/>
    </source>
</evidence>
<proteinExistence type="predicted"/>
<dbReference type="HOGENOM" id="CLU_2974547_0_0_14"/>
<dbReference type="Proteomes" id="UP000006822">
    <property type="component" value="Chromosome"/>
</dbReference>
<gene>
    <name evidence="1" type="ordered locus">mhp442</name>
</gene>
<dbReference type="EMBL" id="AE017332">
    <property type="protein sequence ID" value="AAV27577.1"/>
    <property type="molecule type" value="Genomic_DNA"/>
</dbReference>
<name>Q600L3_MESH2</name>
<organism evidence="1 2">
    <name type="scientific">Mesomycoplasma hyopneumoniae (strain 232)</name>
    <name type="common">Mycoplasma hyopneumoniae</name>
    <dbReference type="NCBI Taxonomy" id="295358"/>
    <lineage>
        <taxon>Bacteria</taxon>
        <taxon>Bacillati</taxon>
        <taxon>Mycoplasmatota</taxon>
        <taxon>Mycoplasmoidales</taxon>
        <taxon>Metamycoplasmataceae</taxon>
        <taxon>Mesomycoplasma</taxon>
    </lineage>
</organism>
<accession>Q600L3</accession>
<evidence type="ECO:0000313" key="2">
    <source>
        <dbReference type="Proteomes" id="UP000006822"/>
    </source>
</evidence>